<name>A0A915DCV1_9BILA</name>
<sequence>MINCRWETPDLDLISDCLPQLKSIVVESVMGSAFTNFTSLLTKCNQLEVLQIRDDLSYLFWRIATCLPAQFYDEIEAVKEGDQKHMLYLSRPSDKLSANQSRWVKYCNRYEHLECAKIRNMVTEKHYCFVVISCSLSYFKNKNIKKAPEK</sequence>
<keyword evidence="1" id="KW-1185">Reference proteome</keyword>
<evidence type="ECO:0000313" key="2">
    <source>
        <dbReference type="WBParaSite" id="jg18567"/>
    </source>
</evidence>
<proteinExistence type="predicted"/>
<evidence type="ECO:0000313" key="1">
    <source>
        <dbReference type="Proteomes" id="UP000887574"/>
    </source>
</evidence>
<dbReference type="Proteomes" id="UP000887574">
    <property type="component" value="Unplaced"/>
</dbReference>
<dbReference type="WBParaSite" id="jg18567">
    <property type="protein sequence ID" value="jg18567"/>
    <property type="gene ID" value="jg18567"/>
</dbReference>
<reference evidence="2" key="1">
    <citation type="submission" date="2022-11" db="UniProtKB">
        <authorList>
            <consortium name="WormBaseParasite"/>
        </authorList>
    </citation>
    <scope>IDENTIFICATION</scope>
</reference>
<protein>
    <submittedName>
        <fullName evidence="2">Uncharacterized protein</fullName>
    </submittedName>
</protein>
<accession>A0A915DCV1</accession>
<dbReference type="AlphaFoldDB" id="A0A915DCV1"/>
<organism evidence="1 2">
    <name type="scientific">Ditylenchus dipsaci</name>
    <dbReference type="NCBI Taxonomy" id="166011"/>
    <lineage>
        <taxon>Eukaryota</taxon>
        <taxon>Metazoa</taxon>
        <taxon>Ecdysozoa</taxon>
        <taxon>Nematoda</taxon>
        <taxon>Chromadorea</taxon>
        <taxon>Rhabditida</taxon>
        <taxon>Tylenchina</taxon>
        <taxon>Tylenchomorpha</taxon>
        <taxon>Sphaerularioidea</taxon>
        <taxon>Anguinidae</taxon>
        <taxon>Anguininae</taxon>
        <taxon>Ditylenchus</taxon>
    </lineage>
</organism>